<dbReference type="InterPro" id="IPR010105">
    <property type="entry name" value="TonB_sidphr_rcpt"/>
</dbReference>
<keyword evidence="3 14" id="KW-0813">Transport</keyword>
<dbReference type="FunFam" id="2.170.130.10:FF:000001">
    <property type="entry name" value="Catecholate siderophore TonB-dependent receptor"/>
    <property type="match status" value="1"/>
</dbReference>
<keyword evidence="7" id="KW-0732">Signal</keyword>
<evidence type="ECO:0000256" key="5">
    <source>
        <dbReference type="ARBA" id="ARBA00022496"/>
    </source>
</evidence>
<dbReference type="STRING" id="675511.GCA_000341735_00649"/>
<keyword evidence="18" id="KW-1185">Reference proteome</keyword>
<gene>
    <name evidence="17" type="ORF">EQU24_11960</name>
</gene>
<dbReference type="Pfam" id="PF00593">
    <property type="entry name" value="TonB_dep_Rec_b-barrel"/>
    <property type="match status" value="1"/>
</dbReference>
<dbReference type="Proteomes" id="UP000305881">
    <property type="component" value="Chromosome"/>
</dbReference>
<evidence type="ECO:0000256" key="14">
    <source>
        <dbReference type="PROSITE-ProRule" id="PRU01360"/>
    </source>
</evidence>
<dbReference type="GO" id="GO:0038023">
    <property type="term" value="F:signaling receptor activity"/>
    <property type="evidence" value="ECO:0007669"/>
    <property type="project" value="InterPro"/>
</dbReference>
<organism evidence="17 18">
    <name type="scientific">Methylotuvimicrobium buryatense</name>
    <name type="common">Methylomicrobium buryatense</name>
    <dbReference type="NCBI Taxonomy" id="95641"/>
    <lineage>
        <taxon>Bacteria</taxon>
        <taxon>Pseudomonadati</taxon>
        <taxon>Pseudomonadota</taxon>
        <taxon>Gammaproteobacteria</taxon>
        <taxon>Methylococcales</taxon>
        <taxon>Methylococcaceae</taxon>
        <taxon>Methylotuvimicrobium</taxon>
    </lineage>
</organism>
<dbReference type="InterPro" id="IPR012910">
    <property type="entry name" value="Plug_dom"/>
</dbReference>
<keyword evidence="5" id="KW-0410">Iron transport</keyword>
<dbReference type="GO" id="GO:0009279">
    <property type="term" value="C:cell outer membrane"/>
    <property type="evidence" value="ECO:0007669"/>
    <property type="project" value="UniProtKB-SubCell"/>
</dbReference>
<evidence type="ECO:0000256" key="3">
    <source>
        <dbReference type="ARBA" id="ARBA00022448"/>
    </source>
</evidence>
<reference evidence="18" key="1">
    <citation type="journal article" date="2019" name="J. Bacteriol.">
        <title>A Mutagenic Screen Identifies a TonB-Dependent Receptor Required for the Lanthanide Metal Switch in the Type I Methanotroph 'Methylotuvimicrobium buryatense' 5GB1C.</title>
        <authorList>
            <person name="Groom J.D."/>
            <person name="Ford S.M."/>
            <person name="Pesesky M.W."/>
            <person name="Lidstrom M.E."/>
        </authorList>
    </citation>
    <scope>NUCLEOTIDE SEQUENCE [LARGE SCALE GENOMIC DNA]</scope>
    <source>
        <strain evidence="18">5GB1C</strain>
    </source>
</reference>
<dbReference type="InterPro" id="IPR037066">
    <property type="entry name" value="Plug_dom_sf"/>
</dbReference>
<keyword evidence="11 14" id="KW-0472">Membrane</keyword>
<evidence type="ECO:0000256" key="8">
    <source>
        <dbReference type="ARBA" id="ARBA00023004"/>
    </source>
</evidence>
<dbReference type="SMART" id="SM00965">
    <property type="entry name" value="STN"/>
    <property type="match status" value="1"/>
</dbReference>
<evidence type="ECO:0000256" key="1">
    <source>
        <dbReference type="ARBA" id="ARBA00004571"/>
    </source>
</evidence>
<evidence type="ECO:0000256" key="7">
    <source>
        <dbReference type="ARBA" id="ARBA00022729"/>
    </source>
</evidence>
<evidence type="ECO:0000259" key="16">
    <source>
        <dbReference type="SMART" id="SM00965"/>
    </source>
</evidence>
<evidence type="ECO:0000256" key="13">
    <source>
        <dbReference type="ARBA" id="ARBA00023237"/>
    </source>
</evidence>
<sequence>MIRSRKAHSLTTRTAIYNSIEESRRRHTVKSIAMLCGLLYASASIAEGNDRVYQFDIAAGSMSKALEDFSDTSNLDINYPANVVNEVKSNGLKGSYTTEQALRQLLKGSNLSYRITGNSTVTVEKIQLAEAKDPTTMPAMRVVGQAVYDSTDPYNPNYNRTSASTATKTDTPIMETPFSVQVVPRAVMDDQQAIRLKDVTKNISGVFQGDDLGFQYENFYLRGFNVKQNVYRDGFLTPGTTLSLASVERVEVLKGPAGMLYGRLEPGGLINVVTKRPLKTAYHSLEQQFGSFDLYRTSLDTTGPIDQNGELSYRFNLEYLNNNSFRDYVGNERLHLTTALSWNVTDATQIDLDFSYQNHNFVPDNGIPVIGTRPANVPISRFFGEPDDFVKVDIFQETIKLDHHFNDDWKVTANLTRYDRRVKDKVTFPIAFNETTGDMIRGAYSETPISEGAWFSTINFNGKFNTWGVRHNVLVGGDYRDFNQQNTSTNFVPFRGNAPDPINIFSPVYDSSTVNLSQQKDIFFLTKNNWYGIYLQDQITINDQLHLLLGGRYDNAKTSSDSDFLGFLGSNKTHDAEFSQRYGILYQPASWVSLYGNFVKGFNAANAFVELSDGQTLEPELSQQYEVGVKGQWFDDRLTATLTYFDLTKKNISVPHSNLQLASLGLSELVGEARSRGIEFDFSGQITENWSVIANYAYTDVRITKDQNSILGNRLPNVPEHGGGVWTKYDFADFDLPGFNIGTGVYFSSNKEGDRANSFQLPGFFRVDAALGYKIKVGSTRLSTQFNVINFLDKRYYDVSNSESRLNVIPATSRTFLGSIKIEF</sequence>
<keyword evidence="12 17" id="KW-0675">Receptor</keyword>
<dbReference type="InterPro" id="IPR000531">
    <property type="entry name" value="Beta-barrel_TonB"/>
</dbReference>
<proteinExistence type="inferred from homology"/>
<keyword evidence="4 14" id="KW-1134">Transmembrane beta strand</keyword>
<dbReference type="Gene3D" id="2.40.170.20">
    <property type="entry name" value="TonB-dependent receptor, beta-barrel domain"/>
    <property type="match status" value="1"/>
</dbReference>
<dbReference type="Pfam" id="PF07660">
    <property type="entry name" value="STN"/>
    <property type="match status" value="1"/>
</dbReference>
<evidence type="ECO:0000256" key="11">
    <source>
        <dbReference type="ARBA" id="ARBA00023136"/>
    </source>
</evidence>
<keyword evidence="13 14" id="KW-0998">Cell outer membrane</keyword>
<dbReference type="InterPro" id="IPR011662">
    <property type="entry name" value="Secretin/TonB_short_N"/>
</dbReference>
<evidence type="ECO:0000256" key="6">
    <source>
        <dbReference type="ARBA" id="ARBA00022692"/>
    </source>
</evidence>
<dbReference type="PROSITE" id="PS52016">
    <property type="entry name" value="TONB_DEPENDENT_REC_3"/>
    <property type="match status" value="1"/>
</dbReference>
<keyword evidence="10 15" id="KW-0798">TonB box</keyword>
<feature type="domain" description="Secretin/TonB short N-terminal" evidence="16">
    <location>
        <begin position="75"/>
        <end position="126"/>
    </location>
</feature>
<dbReference type="InterPro" id="IPR036942">
    <property type="entry name" value="Beta-barrel_TonB_sf"/>
</dbReference>
<keyword evidence="8" id="KW-0408">Iron</keyword>
<evidence type="ECO:0000256" key="12">
    <source>
        <dbReference type="ARBA" id="ARBA00023170"/>
    </source>
</evidence>
<dbReference type="EMBL" id="CP035467">
    <property type="protein sequence ID" value="QCW82879.1"/>
    <property type="molecule type" value="Genomic_DNA"/>
</dbReference>
<name>A0A4P9UND7_METBY</name>
<dbReference type="InterPro" id="IPR039426">
    <property type="entry name" value="TonB-dep_rcpt-like"/>
</dbReference>
<keyword evidence="6 14" id="KW-0812">Transmembrane</keyword>
<comment type="similarity">
    <text evidence="2 14 15">Belongs to the TonB-dependent receptor family.</text>
</comment>
<comment type="subcellular location">
    <subcellularLocation>
        <location evidence="1 14">Cell outer membrane</location>
        <topology evidence="1 14">Multi-pass membrane protein</topology>
    </subcellularLocation>
</comment>
<dbReference type="OrthoDB" id="127311at2"/>
<dbReference type="CDD" id="cd01347">
    <property type="entry name" value="ligand_gated_channel"/>
    <property type="match status" value="1"/>
</dbReference>
<dbReference type="FunFam" id="2.40.170.20:FF:000005">
    <property type="entry name" value="TonB-dependent siderophore receptor"/>
    <property type="match status" value="1"/>
</dbReference>
<dbReference type="PANTHER" id="PTHR32552">
    <property type="entry name" value="FERRICHROME IRON RECEPTOR-RELATED"/>
    <property type="match status" value="1"/>
</dbReference>
<dbReference type="RefSeq" id="WP_083877609.1">
    <property type="nucleotide sequence ID" value="NZ_CP035467.1"/>
</dbReference>
<dbReference type="Gene3D" id="3.55.50.30">
    <property type="match status" value="1"/>
</dbReference>
<evidence type="ECO:0000256" key="2">
    <source>
        <dbReference type="ARBA" id="ARBA00009810"/>
    </source>
</evidence>
<dbReference type="Pfam" id="PF07715">
    <property type="entry name" value="Plug"/>
    <property type="match status" value="1"/>
</dbReference>
<dbReference type="NCBIfam" id="TIGR01783">
    <property type="entry name" value="TonB-siderophor"/>
    <property type="match status" value="1"/>
</dbReference>
<dbReference type="GO" id="GO:0015891">
    <property type="term" value="P:siderophore transport"/>
    <property type="evidence" value="ECO:0007669"/>
    <property type="project" value="InterPro"/>
</dbReference>
<protein>
    <submittedName>
        <fullName evidence="17">TonB-dependent receptor</fullName>
    </submittedName>
</protein>
<keyword evidence="9" id="KW-0406">Ion transport</keyword>
<evidence type="ECO:0000256" key="15">
    <source>
        <dbReference type="RuleBase" id="RU003357"/>
    </source>
</evidence>
<accession>A0A4P9UND7</accession>
<dbReference type="SUPFAM" id="SSF56935">
    <property type="entry name" value="Porins"/>
    <property type="match status" value="1"/>
</dbReference>
<evidence type="ECO:0000256" key="9">
    <source>
        <dbReference type="ARBA" id="ARBA00023065"/>
    </source>
</evidence>
<evidence type="ECO:0000313" key="17">
    <source>
        <dbReference type="EMBL" id="QCW82879.1"/>
    </source>
</evidence>
<dbReference type="Gene3D" id="2.170.130.10">
    <property type="entry name" value="TonB-dependent receptor, plug domain"/>
    <property type="match status" value="1"/>
</dbReference>
<dbReference type="KEGG" id="mbur:EQU24_11960"/>
<dbReference type="PANTHER" id="PTHR32552:SF68">
    <property type="entry name" value="FERRICHROME OUTER MEMBRANE TRANSPORTER_PHAGE RECEPTOR"/>
    <property type="match status" value="1"/>
</dbReference>
<evidence type="ECO:0000256" key="10">
    <source>
        <dbReference type="ARBA" id="ARBA00023077"/>
    </source>
</evidence>
<dbReference type="AlphaFoldDB" id="A0A4P9UND7"/>
<evidence type="ECO:0000256" key="4">
    <source>
        <dbReference type="ARBA" id="ARBA00022452"/>
    </source>
</evidence>
<dbReference type="GO" id="GO:0015344">
    <property type="term" value="F:siderophore uptake transmembrane transporter activity"/>
    <property type="evidence" value="ECO:0007669"/>
    <property type="project" value="TreeGrafter"/>
</dbReference>
<evidence type="ECO:0000313" key="18">
    <source>
        <dbReference type="Proteomes" id="UP000305881"/>
    </source>
</evidence>